<dbReference type="Proteomes" id="UP001145742">
    <property type="component" value="Unassembled WGS sequence"/>
</dbReference>
<evidence type="ECO:0000313" key="2">
    <source>
        <dbReference type="Proteomes" id="UP001145742"/>
    </source>
</evidence>
<proteinExistence type="predicted"/>
<reference evidence="1" key="1">
    <citation type="submission" date="2019-10" db="EMBL/GenBank/DDBJ databases">
        <authorList>
            <person name="Soares A.E.R."/>
            <person name="Aleixo A."/>
            <person name="Schneider P."/>
            <person name="Miyaki C.Y."/>
            <person name="Schneider M.P."/>
            <person name="Mello C."/>
            <person name="Vasconcelos A.T.R."/>
        </authorList>
    </citation>
    <scope>NUCLEOTIDE SEQUENCE</scope>
    <source>
        <tissue evidence="1">Muscle</tissue>
    </source>
</reference>
<name>A0ABQ9DFD1_9PASS</name>
<keyword evidence="2" id="KW-1185">Reference proteome</keyword>
<gene>
    <name evidence="1" type="ORF">WISP_62232</name>
</gene>
<organism evidence="1 2">
    <name type="scientific">Willisornis vidua</name>
    <name type="common">Xingu scale-backed antbird</name>
    <dbReference type="NCBI Taxonomy" id="1566151"/>
    <lineage>
        <taxon>Eukaryota</taxon>
        <taxon>Metazoa</taxon>
        <taxon>Chordata</taxon>
        <taxon>Craniata</taxon>
        <taxon>Vertebrata</taxon>
        <taxon>Euteleostomi</taxon>
        <taxon>Archelosauria</taxon>
        <taxon>Archosauria</taxon>
        <taxon>Dinosauria</taxon>
        <taxon>Saurischia</taxon>
        <taxon>Theropoda</taxon>
        <taxon>Coelurosauria</taxon>
        <taxon>Aves</taxon>
        <taxon>Neognathae</taxon>
        <taxon>Neoaves</taxon>
        <taxon>Telluraves</taxon>
        <taxon>Australaves</taxon>
        <taxon>Passeriformes</taxon>
        <taxon>Thamnophilidae</taxon>
        <taxon>Willisornis</taxon>
    </lineage>
</organism>
<evidence type="ECO:0000313" key="1">
    <source>
        <dbReference type="EMBL" id="KAJ7417895.1"/>
    </source>
</evidence>
<sequence>MPDRSQMDLLLAKAQATGDGGSTFGITDLTDLRNSKMPVHREKQLCRYKAQEKKRGRRCCRCQDRDSPAACGTANGETAVPLRPEIHLQHMGDPTLEQVDVPEVGCDPVRSLCWDRFLACGP</sequence>
<comment type="caution">
    <text evidence="1">The sequence shown here is derived from an EMBL/GenBank/DDBJ whole genome shotgun (WGS) entry which is preliminary data.</text>
</comment>
<protein>
    <submittedName>
        <fullName evidence="1">Uncharacterized protein</fullName>
    </submittedName>
</protein>
<accession>A0ABQ9DFD1</accession>
<dbReference type="EMBL" id="WHWB01033720">
    <property type="protein sequence ID" value="KAJ7417895.1"/>
    <property type="molecule type" value="Genomic_DNA"/>
</dbReference>